<organism evidence="1 2">
    <name type="scientific">Arachnia propionica</name>
    <dbReference type="NCBI Taxonomy" id="1750"/>
    <lineage>
        <taxon>Bacteria</taxon>
        <taxon>Bacillati</taxon>
        <taxon>Actinomycetota</taxon>
        <taxon>Actinomycetes</taxon>
        <taxon>Propionibacteriales</taxon>
        <taxon>Propionibacteriaceae</taxon>
        <taxon>Arachnia</taxon>
    </lineage>
</organism>
<dbReference type="GO" id="GO:0008168">
    <property type="term" value="F:methyltransferase activity"/>
    <property type="evidence" value="ECO:0007669"/>
    <property type="project" value="UniProtKB-KW"/>
</dbReference>
<name>A0A3P1WSW9_9ACTN</name>
<comment type="caution">
    <text evidence="1">The sequence shown here is derived from an EMBL/GenBank/DDBJ whole genome shotgun (WGS) entry which is preliminary data.</text>
</comment>
<dbReference type="InterPro" id="IPR029063">
    <property type="entry name" value="SAM-dependent_MTases_sf"/>
</dbReference>
<evidence type="ECO:0000313" key="1">
    <source>
        <dbReference type="EMBL" id="RRD48430.1"/>
    </source>
</evidence>
<dbReference type="CDD" id="cd02440">
    <property type="entry name" value="AdoMet_MTases"/>
    <property type="match status" value="1"/>
</dbReference>
<dbReference type="Gene3D" id="3.40.50.150">
    <property type="entry name" value="Vaccinia Virus protein VP39"/>
    <property type="match status" value="1"/>
</dbReference>
<gene>
    <name evidence="1" type="ORF">EII35_12835</name>
</gene>
<dbReference type="SUPFAM" id="SSF53335">
    <property type="entry name" value="S-adenosyl-L-methionine-dependent methyltransferases"/>
    <property type="match status" value="1"/>
</dbReference>
<sequence>MTSPTTAAFDRGAARYDLLVSLNPGYHRELRRAAGHLIERIDAASGPSLLDLGCGSGASTRALLDAAPDAARIVGVDASPGMLAQARAKAWPDRVRFRSGVAGQLDPTTLDGGHDGILACYLFRNVPEPQRDRSVQEVFTLLRPGGVLVAQEYSVADSRIARLVWSLVSWGVILPLGTVIDRNPGLYHYLWRSVRHFDGVTAFARRLERAGFVDIAHTTASGWQRGILHTVVAHKPKES</sequence>
<dbReference type="Pfam" id="PF01209">
    <property type="entry name" value="Ubie_methyltran"/>
    <property type="match status" value="1"/>
</dbReference>
<dbReference type="RefSeq" id="WP_125228862.1">
    <property type="nucleotide sequence ID" value="NZ_RQYT01000040.1"/>
</dbReference>
<dbReference type="Proteomes" id="UP000280935">
    <property type="component" value="Unassembled WGS sequence"/>
</dbReference>
<keyword evidence="1" id="KW-0489">Methyltransferase</keyword>
<evidence type="ECO:0000313" key="2">
    <source>
        <dbReference type="Proteomes" id="UP000280935"/>
    </source>
</evidence>
<accession>A0A3P1WSW9</accession>
<keyword evidence="1" id="KW-0808">Transferase</keyword>
<protein>
    <submittedName>
        <fullName evidence="1">Methyltransferase domain-containing protein</fullName>
    </submittedName>
</protein>
<dbReference type="EMBL" id="RQYT01000040">
    <property type="protein sequence ID" value="RRD48430.1"/>
    <property type="molecule type" value="Genomic_DNA"/>
</dbReference>
<dbReference type="AlphaFoldDB" id="A0A3P1WSW9"/>
<reference evidence="1 2" key="1">
    <citation type="submission" date="2018-11" db="EMBL/GenBank/DDBJ databases">
        <title>Genomes From Bacteria Associated with the Canine Oral Cavity: a Test Case for Automated Genome-Based Taxonomic Assignment.</title>
        <authorList>
            <person name="Coil D.A."/>
            <person name="Jospin G."/>
            <person name="Darling A.E."/>
            <person name="Wallis C."/>
            <person name="Davis I.J."/>
            <person name="Harris S."/>
            <person name="Eisen J.A."/>
            <person name="Holcombe L.J."/>
            <person name="O'Flynn C."/>
        </authorList>
    </citation>
    <scope>NUCLEOTIDE SEQUENCE [LARGE SCALE GENOMIC DNA]</scope>
    <source>
        <strain evidence="1 2">OH2822_COT-296</strain>
    </source>
</reference>
<dbReference type="PANTHER" id="PTHR43591">
    <property type="entry name" value="METHYLTRANSFERASE"/>
    <property type="match status" value="1"/>
</dbReference>
<dbReference type="GO" id="GO:0032259">
    <property type="term" value="P:methylation"/>
    <property type="evidence" value="ECO:0007669"/>
    <property type="project" value="UniProtKB-KW"/>
</dbReference>
<dbReference type="OrthoDB" id="9797252at2"/>
<proteinExistence type="predicted"/>